<dbReference type="GO" id="GO:0015297">
    <property type="term" value="F:antiporter activity"/>
    <property type="evidence" value="ECO:0007669"/>
    <property type="project" value="InterPro"/>
</dbReference>
<feature type="transmembrane region" description="Helical" evidence="8">
    <location>
        <begin position="36"/>
        <end position="57"/>
    </location>
</feature>
<keyword evidence="4" id="KW-1003">Cell membrane</keyword>
<dbReference type="EMBL" id="QOKV01000005">
    <property type="protein sequence ID" value="KAA0686123.1"/>
    <property type="molecule type" value="Genomic_DNA"/>
</dbReference>
<feature type="transmembrane region" description="Helical" evidence="8">
    <location>
        <begin position="264"/>
        <end position="284"/>
    </location>
</feature>
<evidence type="ECO:0000256" key="2">
    <source>
        <dbReference type="ARBA" id="ARBA00010110"/>
    </source>
</evidence>
<keyword evidence="3" id="KW-0813">Transport</keyword>
<evidence type="ECO:0000256" key="1">
    <source>
        <dbReference type="ARBA" id="ARBA00004651"/>
    </source>
</evidence>
<feature type="transmembrane region" description="Helical" evidence="8">
    <location>
        <begin position="225"/>
        <end position="243"/>
    </location>
</feature>
<feature type="transmembrane region" description="Helical" evidence="8">
    <location>
        <begin position="128"/>
        <end position="148"/>
    </location>
</feature>
<evidence type="ECO:0000313" key="10">
    <source>
        <dbReference type="Proteomes" id="UP000476837"/>
    </source>
</evidence>
<reference evidence="9 10" key="1">
    <citation type="submission" date="2018-07" db="EMBL/GenBank/DDBJ databases">
        <title>Genome sequence of Roseomonas fauriae ATCC 49958.</title>
        <authorList>
            <person name="Sant'Anna F.H."/>
            <person name="Baldani J.I."/>
            <person name="Zilli J.E."/>
            <person name="Reis V.M."/>
            <person name="Hartmann A."/>
            <person name="Cruz L."/>
            <person name="de Souza E.M."/>
            <person name="de Oliveira Pedrosa F."/>
            <person name="Passaglia L.M.P."/>
        </authorList>
    </citation>
    <scope>NUCLEOTIDE SEQUENCE [LARGE SCALE GENOMIC DNA]</scope>
    <source>
        <strain evidence="9 10">ATCC 49958</strain>
    </source>
</reference>
<feature type="transmembrane region" description="Helical" evidence="8">
    <location>
        <begin position="12"/>
        <end position="30"/>
    </location>
</feature>
<feature type="transmembrane region" description="Helical" evidence="8">
    <location>
        <begin position="290"/>
        <end position="310"/>
    </location>
</feature>
<keyword evidence="6 8" id="KW-1133">Transmembrane helix</keyword>
<dbReference type="PANTHER" id="PTHR43057:SF1">
    <property type="entry name" value="ARSENICAL-RESISTANCE PROTEIN 3"/>
    <property type="match status" value="1"/>
</dbReference>
<dbReference type="InterPro" id="IPR004706">
    <property type="entry name" value="Arsenical-R_Acr3"/>
</dbReference>
<name>A0A6L3B1H1_AZOBR</name>
<dbReference type="InterPro" id="IPR038770">
    <property type="entry name" value="Na+/solute_symporter_sf"/>
</dbReference>
<comment type="subcellular location">
    <subcellularLocation>
        <location evidence="1">Cell membrane</location>
        <topology evidence="1">Multi-pass membrane protein</topology>
    </subcellularLocation>
</comment>
<dbReference type="RefSeq" id="WP_149164696.1">
    <property type="nucleotide sequence ID" value="NZ_QOKV01000005.1"/>
</dbReference>
<evidence type="ECO:0000256" key="7">
    <source>
        <dbReference type="ARBA" id="ARBA00023136"/>
    </source>
</evidence>
<protein>
    <submittedName>
        <fullName evidence="9">Arsenic resistance protein</fullName>
    </submittedName>
</protein>
<keyword evidence="7 8" id="KW-0472">Membrane</keyword>
<dbReference type="GO" id="GO:0005886">
    <property type="term" value="C:plasma membrane"/>
    <property type="evidence" value="ECO:0007669"/>
    <property type="project" value="UniProtKB-SubCell"/>
</dbReference>
<gene>
    <name evidence="9" type="ORF">DS837_10490</name>
</gene>
<proteinExistence type="inferred from homology"/>
<dbReference type="GO" id="GO:0015104">
    <property type="term" value="F:antimonite transmembrane transporter activity"/>
    <property type="evidence" value="ECO:0007669"/>
    <property type="project" value="TreeGrafter"/>
</dbReference>
<evidence type="ECO:0000313" key="9">
    <source>
        <dbReference type="EMBL" id="KAA0686123.1"/>
    </source>
</evidence>
<dbReference type="PANTHER" id="PTHR43057">
    <property type="entry name" value="ARSENITE EFFLUX TRANSPORTER"/>
    <property type="match status" value="1"/>
</dbReference>
<feature type="transmembrane region" description="Helical" evidence="8">
    <location>
        <begin position="69"/>
        <end position="91"/>
    </location>
</feature>
<comment type="similarity">
    <text evidence="2">Belongs to the arsenical resistance-3 (ACR3) (TC 2.A.59) family.</text>
</comment>
<feature type="transmembrane region" description="Helical" evidence="8">
    <location>
        <begin position="200"/>
        <end position="219"/>
    </location>
</feature>
<keyword evidence="5 8" id="KW-0812">Transmembrane</keyword>
<dbReference type="AlphaFoldDB" id="A0A6L3B1H1"/>
<organism evidence="9 10">
    <name type="scientific">Azospirillum brasilense</name>
    <dbReference type="NCBI Taxonomy" id="192"/>
    <lineage>
        <taxon>Bacteria</taxon>
        <taxon>Pseudomonadati</taxon>
        <taxon>Pseudomonadota</taxon>
        <taxon>Alphaproteobacteria</taxon>
        <taxon>Rhodospirillales</taxon>
        <taxon>Azospirillaceae</taxon>
        <taxon>Azospirillum</taxon>
    </lineage>
</organism>
<dbReference type="Proteomes" id="UP000476837">
    <property type="component" value="Unassembled WGS sequence"/>
</dbReference>
<evidence type="ECO:0000256" key="6">
    <source>
        <dbReference type="ARBA" id="ARBA00022989"/>
    </source>
</evidence>
<feature type="transmembrane region" description="Helical" evidence="8">
    <location>
        <begin position="168"/>
        <end position="188"/>
    </location>
</feature>
<sequence length="325" mass="33977">MTAISRASLEDNQVAIYFAAVVAGLLATVAVPSNAWGAAVTPALAGLIYVTFLQVPLGELRQSLANGRFLRALLVVNFVVVPCVAFALVSFLPGDQWPVRLGALLVLLAPCIDYVVVFTHLGRGDAKLVLAATPVLLLVQMLLLPVYLGLLNGAEATVLMRPSPFLEAFVWLIAVPLFTAGATQAWAARASAGRAVADTMAWLPVPLMAVVLFLVVAAVAPDVAAQAHAVALVVPVYIAFALVMPYAGRAIARLFGLETEAARAVVFSGSTRNSLVVLPLAFAVPDAGALVPAAVVTQTLVELVAMLVYVRWVPRLVRTAAPATG</sequence>
<dbReference type="Gene3D" id="1.20.1530.20">
    <property type="match status" value="1"/>
</dbReference>
<evidence type="ECO:0000256" key="8">
    <source>
        <dbReference type="SAM" id="Phobius"/>
    </source>
</evidence>
<comment type="caution">
    <text evidence="9">The sequence shown here is derived from an EMBL/GenBank/DDBJ whole genome shotgun (WGS) entry which is preliminary data.</text>
</comment>
<accession>A0A6L3B1H1</accession>
<dbReference type="Pfam" id="PF01758">
    <property type="entry name" value="SBF"/>
    <property type="match status" value="1"/>
</dbReference>
<evidence type="ECO:0000256" key="4">
    <source>
        <dbReference type="ARBA" id="ARBA00022475"/>
    </source>
</evidence>
<dbReference type="InterPro" id="IPR002657">
    <property type="entry name" value="BilAc:Na_symport/Acr3"/>
</dbReference>
<evidence type="ECO:0000256" key="3">
    <source>
        <dbReference type="ARBA" id="ARBA00022448"/>
    </source>
</evidence>
<dbReference type="GO" id="GO:0015105">
    <property type="term" value="F:arsenite transmembrane transporter activity"/>
    <property type="evidence" value="ECO:0007669"/>
    <property type="project" value="TreeGrafter"/>
</dbReference>
<feature type="transmembrane region" description="Helical" evidence="8">
    <location>
        <begin position="97"/>
        <end position="116"/>
    </location>
</feature>
<evidence type="ECO:0000256" key="5">
    <source>
        <dbReference type="ARBA" id="ARBA00022692"/>
    </source>
</evidence>